<gene>
    <name evidence="1" type="ORF">BAR_18</name>
</gene>
<dbReference type="EMBL" id="MF503974">
    <property type="protein sequence ID" value="ASR75399.1"/>
    <property type="molecule type" value="Genomic_DNA"/>
</dbReference>
<sequence length="256" mass="27291">MTMSNVRSFACRSGESSRDARLDRWKSCTFAVHTDHCRDVLVVFTDGALIGGGDPQGPGTGAILPPSWRSGLGAAVACRIRLFPFLGGKPCYSVRLLAGGILRLLVAAFRLLAAAFRNRCWTLPHDGEVNDYDDDTNKDADDEKLAHTEELRWLDKATVPGVGGIAGVDGGGVHAVVGATPQRVGDAGGEEVAAMTWCGLTQLQRMGVVRVVVVVSTAMASHHAEAIHAGYHAKVHPYRYPIPIPEAAPLLLDAPY</sequence>
<organism evidence="1">
    <name type="scientific">Oryza barthii</name>
    <dbReference type="NCBI Taxonomy" id="65489"/>
    <lineage>
        <taxon>Eukaryota</taxon>
        <taxon>Viridiplantae</taxon>
        <taxon>Streptophyta</taxon>
        <taxon>Embryophyta</taxon>
        <taxon>Tracheophyta</taxon>
        <taxon>Spermatophyta</taxon>
        <taxon>Magnoliopsida</taxon>
        <taxon>Liliopsida</taxon>
        <taxon>Poales</taxon>
        <taxon>Poaceae</taxon>
        <taxon>BOP clade</taxon>
        <taxon>Oryzoideae</taxon>
        <taxon>Oryzeae</taxon>
        <taxon>Oryzinae</taxon>
        <taxon>Oryza</taxon>
    </lineage>
</organism>
<name>A0A2I4S668_9ORYZ</name>
<evidence type="ECO:0000313" key="1">
    <source>
        <dbReference type="EMBL" id="ASR75399.1"/>
    </source>
</evidence>
<accession>A0A2I4S668</accession>
<dbReference type="AlphaFoldDB" id="A0A2I4S668"/>
<protein>
    <submittedName>
        <fullName evidence="1">Uncharacterized protein</fullName>
    </submittedName>
</protein>
<proteinExistence type="predicted"/>
<reference evidence="1" key="1">
    <citation type="submission" date="2017-07" db="EMBL/GenBank/DDBJ databases">
        <title>Chromosomal microdeletions drove parallel domestication of plant architecture in Asian and African rice#.</title>
        <authorList>
            <person name="Wu Y."/>
            <person name="Zhao S."/>
            <person name="Li X."/>
            <person name="Zhang B."/>
            <person name="Jiang L."/>
            <person name="Tang Y."/>
            <person name="Zhao J."/>
            <person name="Ma X."/>
            <person name="Cai H."/>
            <person name="Sun C."/>
            <person name="Tan L."/>
        </authorList>
    </citation>
    <scope>NUCLEOTIDE SEQUENCE</scope>
</reference>